<proteinExistence type="predicted"/>
<organism evidence="1 2">
    <name type="scientific">Rhodococcus qingshengii</name>
    <dbReference type="NCBI Taxonomy" id="334542"/>
    <lineage>
        <taxon>Bacteria</taxon>
        <taxon>Bacillati</taxon>
        <taxon>Actinomycetota</taxon>
        <taxon>Actinomycetes</taxon>
        <taxon>Mycobacteriales</taxon>
        <taxon>Nocardiaceae</taxon>
        <taxon>Rhodococcus</taxon>
        <taxon>Rhodococcus erythropolis group</taxon>
    </lineage>
</organism>
<evidence type="ECO:0000313" key="2">
    <source>
        <dbReference type="Proteomes" id="UP001217325"/>
    </source>
</evidence>
<dbReference type="RefSeq" id="WP_275232412.1">
    <property type="nucleotide sequence ID" value="NZ_JARDXE010000017.1"/>
</dbReference>
<reference evidence="1" key="1">
    <citation type="submission" date="2023-02" db="EMBL/GenBank/DDBJ databases">
        <title>A novel hydrolase synthesized by Rhodococcus erythropolis HQ is responsible for the detoxification of Zearalenone.</title>
        <authorList>
            <person name="Hu J."/>
            <person name="Xu J."/>
        </authorList>
    </citation>
    <scope>NUCLEOTIDE SEQUENCE</scope>
    <source>
        <strain evidence="1">HQ</strain>
    </source>
</reference>
<gene>
    <name evidence="1" type="ORF">PXH69_24715</name>
</gene>
<accession>A0AAW6LNN1</accession>
<dbReference type="EMBL" id="JARDXE010000017">
    <property type="protein sequence ID" value="MDE8648174.1"/>
    <property type="molecule type" value="Genomic_DNA"/>
</dbReference>
<sequence length="155" mass="17893">MLKIENNPGMIKPEALEVLRRLSKKMGYYPNRADLDMLIDSLKLAYAKIGELQDDITERKIRNTVARMADPEVKEPETLLAWRETTLGWKFRAEKAEEAAATLQGHIDYMLQVIESEEAEQWRRAKENFPDAPPVAIAQKLGTLGRMYRKRLGMF</sequence>
<evidence type="ECO:0000313" key="1">
    <source>
        <dbReference type="EMBL" id="MDE8648174.1"/>
    </source>
</evidence>
<dbReference type="AlphaFoldDB" id="A0AAW6LNN1"/>
<comment type="caution">
    <text evidence="1">The sequence shown here is derived from an EMBL/GenBank/DDBJ whole genome shotgun (WGS) entry which is preliminary data.</text>
</comment>
<name>A0AAW6LNN1_RHOSG</name>
<protein>
    <submittedName>
        <fullName evidence="1">Uncharacterized protein</fullName>
    </submittedName>
</protein>
<dbReference type="Proteomes" id="UP001217325">
    <property type="component" value="Unassembled WGS sequence"/>
</dbReference>